<organism evidence="1 2">
    <name type="scientific">Candidatus Enterovibrio altilux</name>
    <dbReference type="NCBI Taxonomy" id="1927128"/>
    <lineage>
        <taxon>Bacteria</taxon>
        <taxon>Pseudomonadati</taxon>
        <taxon>Pseudomonadota</taxon>
        <taxon>Gammaproteobacteria</taxon>
        <taxon>Vibrionales</taxon>
        <taxon>Vibrionaceae</taxon>
        <taxon>Enterovibrio</taxon>
    </lineage>
</organism>
<protein>
    <submittedName>
        <fullName evidence="1">Mobile element protein</fullName>
    </submittedName>
</protein>
<evidence type="ECO:0000313" key="2">
    <source>
        <dbReference type="Proteomes" id="UP000218160"/>
    </source>
</evidence>
<sequence length="46" mass="5431">MPYPHYSCISKSAKTVHTALKMKTRGTIQRLIINFTRFKVYGEVEW</sequence>
<dbReference type="KEGG" id="elux:BTN50_1985"/>
<gene>
    <name evidence="1" type="ORF">BTN50_1985</name>
</gene>
<proteinExistence type="predicted"/>
<name>A0A291BBL3_9GAMM</name>
<dbReference type="AlphaFoldDB" id="A0A291BBL3"/>
<dbReference type="EMBL" id="CP020663">
    <property type="protein sequence ID" value="ATF10400.1"/>
    <property type="molecule type" value="Genomic_DNA"/>
</dbReference>
<accession>A0A291BBL3</accession>
<dbReference type="Proteomes" id="UP000218160">
    <property type="component" value="Chromosome 2"/>
</dbReference>
<reference evidence="2" key="1">
    <citation type="submission" date="2017-04" db="EMBL/GenBank/DDBJ databases">
        <title>Genome evolution of the luminous symbionts of deep sea anglerfish.</title>
        <authorList>
            <person name="Hendry T.A."/>
        </authorList>
    </citation>
    <scope>NUCLEOTIDE SEQUENCE [LARGE SCALE GENOMIC DNA]</scope>
</reference>
<keyword evidence="2" id="KW-1185">Reference proteome</keyword>
<evidence type="ECO:0000313" key="1">
    <source>
        <dbReference type="EMBL" id="ATF10400.1"/>
    </source>
</evidence>